<comment type="caution">
    <text evidence="20">The sequence shown here is derived from an EMBL/GenBank/DDBJ whole genome shotgun (WGS) entry which is preliminary data.</text>
</comment>
<dbReference type="PANTHER" id="PTHR21646">
    <property type="entry name" value="UBIQUITIN CARBOXYL-TERMINAL HYDROLASE"/>
    <property type="match status" value="1"/>
</dbReference>
<dbReference type="CDD" id="cd02658">
    <property type="entry name" value="Peptidase_C19B"/>
    <property type="match status" value="1"/>
</dbReference>
<evidence type="ECO:0000256" key="5">
    <source>
        <dbReference type="ARBA" id="ARBA00022737"/>
    </source>
</evidence>
<keyword evidence="4 11" id="KW-0479">Metal-binding</keyword>
<dbReference type="InterPro" id="IPR001394">
    <property type="entry name" value="Peptidase_C19_UCH"/>
</dbReference>
<feature type="domain" description="UBA" evidence="17">
    <location>
        <begin position="616"/>
        <end position="658"/>
    </location>
</feature>
<dbReference type="SMART" id="SM00165">
    <property type="entry name" value="UBA"/>
    <property type="match status" value="2"/>
</dbReference>
<name>A0A8K0P0Z9_LADFU</name>
<dbReference type="InterPro" id="IPR009060">
    <property type="entry name" value="UBA-like_sf"/>
</dbReference>
<evidence type="ECO:0000313" key="21">
    <source>
        <dbReference type="Proteomes" id="UP000792457"/>
    </source>
</evidence>
<dbReference type="Pfam" id="PF00627">
    <property type="entry name" value="UBA"/>
    <property type="match status" value="2"/>
</dbReference>
<dbReference type="GO" id="GO:0004843">
    <property type="term" value="F:cysteine-type deubiquitinase activity"/>
    <property type="evidence" value="ECO:0007669"/>
    <property type="project" value="UniProtKB-UniRule"/>
</dbReference>
<dbReference type="SMART" id="SM00290">
    <property type="entry name" value="ZnF_UBP"/>
    <property type="match status" value="1"/>
</dbReference>
<keyword evidence="8 11" id="KW-0378">Hydrolase</keyword>
<dbReference type="PROSITE" id="PS50030">
    <property type="entry name" value="UBA"/>
    <property type="match status" value="2"/>
</dbReference>
<evidence type="ECO:0000256" key="8">
    <source>
        <dbReference type="ARBA" id="ARBA00022801"/>
    </source>
</evidence>
<evidence type="ECO:0000256" key="11">
    <source>
        <dbReference type="PIRNR" id="PIRNR016308"/>
    </source>
</evidence>
<dbReference type="AlphaFoldDB" id="A0A8K0P0Z9"/>
<feature type="active site" description="Proton acceptor" evidence="12">
    <location>
        <position position="772"/>
    </location>
</feature>
<keyword evidence="7 11" id="KW-0833">Ubl conjugation pathway</keyword>
<evidence type="ECO:0000313" key="20">
    <source>
        <dbReference type="EMBL" id="KAG8231725.1"/>
    </source>
</evidence>
<comment type="similarity">
    <text evidence="2 11 15">Belongs to the peptidase C19 family.</text>
</comment>
<feature type="domain" description="USP" evidence="18">
    <location>
        <begin position="322"/>
        <end position="810"/>
    </location>
</feature>
<evidence type="ECO:0000256" key="3">
    <source>
        <dbReference type="ARBA" id="ARBA00022670"/>
    </source>
</evidence>
<dbReference type="InterPro" id="IPR013083">
    <property type="entry name" value="Znf_RING/FYVE/PHD"/>
</dbReference>
<comment type="catalytic activity">
    <reaction evidence="1 11 15">
        <text>Thiol-dependent hydrolysis of ester, thioester, amide, peptide and isopeptide bonds formed by the C-terminal Gly of ubiquitin (a 76-residue protein attached to proteins as an intracellular targeting signal).</text>
        <dbReference type="EC" id="3.4.19.12"/>
    </reaction>
</comment>
<dbReference type="FunFam" id="3.30.40.10:FF:000026">
    <property type="entry name" value="Ubiquitin carboxyl-terminal hydrolase"/>
    <property type="match status" value="1"/>
</dbReference>
<dbReference type="Gene3D" id="1.10.8.10">
    <property type="entry name" value="DNA helicase RuvA subunit, C-terminal domain"/>
    <property type="match status" value="2"/>
</dbReference>
<feature type="domain" description="UBP-type" evidence="19">
    <location>
        <begin position="170"/>
        <end position="279"/>
    </location>
</feature>
<keyword evidence="10 11" id="KW-0862">Zinc</keyword>
<dbReference type="InterPro" id="IPR038765">
    <property type="entry name" value="Papain-like_cys_pep_sf"/>
</dbReference>
<dbReference type="Proteomes" id="UP000792457">
    <property type="component" value="Unassembled WGS sequence"/>
</dbReference>
<evidence type="ECO:0000256" key="14">
    <source>
        <dbReference type="PROSITE-ProRule" id="PRU00502"/>
    </source>
</evidence>
<keyword evidence="3 11" id="KW-0645">Protease</keyword>
<dbReference type="SUPFAM" id="SSF54001">
    <property type="entry name" value="Cysteine proteinases"/>
    <property type="match status" value="1"/>
</dbReference>
<dbReference type="Pfam" id="PF17807">
    <property type="entry name" value="zf-UBP_var"/>
    <property type="match status" value="1"/>
</dbReference>
<dbReference type="GO" id="GO:0006508">
    <property type="term" value="P:proteolysis"/>
    <property type="evidence" value="ECO:0007669"/>
    <property type="project" value="UniProtKB-KW"/>
</dbReference>
<gene>
    <name evidence="20" type="ORF">J437_LFUL013189</name>
</gene>
<dbReference type="InterPro" id="IPR041432">
    <property type="entry name" value="UBP13_Znf-UBP_var"/>
</dbReference>
<dbReference type="EMBL" id="KZ308569">
    <property type="protein sequence ID" value="KAG8231725.1"/>
    <property type="molecule type" value="Genomic_DNA"/>
</dbReference>
<keyword evidence="21" id="KW-1185">Reference proteome</keyword>
<dbReference type="PROSITE" id="PS50271">
    <property type="entry name" value="ZF_UBP"/>
    <property type="match status" value="1"/>
</dbReference>
<dbReference type="EC" id="3.4.19.12" evidence="11 15"/>
<dbReference type="CDD" id="cd14386">
    <property type="entry name" value="UBA2_UBP5"/>
    <property type="match status" value="1"/>
</dbReference>
<reference evidence="20" key="2">
    <citation type="submission" date="2017-10" db="EMBL/GenBank/DDBJ databases">
        <title>Ladona fulva Genome sequencing and assembly.</title>
        <authorList>
            <person name="Murali S."/>
            <person name="Richards S."/>
            <person name="Bandaranaike D."/>
            <person name="Bellair M."/>
            <person name="Blankenburg K."/>
            <person name="Chao H."/>
            <person name="Dinh H."/>
            <person name="Doddapaneni H."/>
            <person name="Dugan-Rocha S."/>
            <person name="Elkadiri S."/>
            <person name="Gnanaolivu R."/>
            <person name="Hernandez B."/>
            <person name="Skinner E."/>
            <person name="Javaid M."/>
            <person name="Lee S."/>
            <person name="Li M."/>
            <person name="Ming W."/>
            <person name="Munidasa M."/>
            <person name="Muniz J."/>
            <person name="Nguyen L."/>
            <person name="Hughes D."/>
            <person name="Osuji N."/>
            <person name="Pu L.-L."/>
            <person name="Puazo M."/>
            <person name="Qu C."/>
            <person name="Quiroz J."/>
            <person name="Raj R."/>
            <person name="Weissenberger G."/>
            <person name="Xin Y."/>
            <person name="Zou X."/>
            <person name="Han Y."/>
            <person name="Worley K."/>
            <person name="Muzny D."/>
            <person name="Gibbs R."/>
        </authorList>
    </citation>
    <scope>NUCLEOTIDE SEQUENCE</scope>
    <source>
        <strain evidence="20">Sampled in the wild</strain>
    </source>
</reference>
<dbReference type="PROSITE" id="PS00973">
    <property type="entry name" value="USP_2"/>
    <property type="match status" value="1"/>
</dbReference>
<sequence>MEVSEMLSRLQNILKPDPNQRIYKDECVFSFDTPESETGLYLCLKTFLGVGRDYLDLFHQKTGNSVYLHIKRTKKEIPVEPQADGPEKKVTRLAIGIEGGFDPDAGKAKYEYDDSYSIVFLPEFNSLPWPNPDIPKPVADIIQMVVDSDSAAKLAELQSLTETWDGEMRAVSKHADNLPQLDNGIKIPPTGWKCEKCDLTNNLWLNLTDGKILCGRKFYDGSGGNDHAVQHYRDTGYPLAVKLGTITKEGKADVYSYEEDDMVEDPHLVKHLAHFGINIAHLEKSDKSMAELELDLNQKFGEWVAMQETNHKLTPLYGPGYTGLVNLGNSCYLNSVMQVIFSIPDFKRRFVENGPEIIKDFPTEPAMDFNVQMAKLGLGLWSGKYSKHEGKEDTQPGIKPQMFKTLMGRGHPDFSSKRQQDAQEFFLHFINVLERNSRHRVNPADCFKFKVEDKFQCSKSNKVKYTHRTEYSLPLPIPLEAAINKEEVAAYEEAQKSEKEQGLAAANRVEPRPVVRPRIKLESCLECFIRSETVDFYSTAVNQNTSATKTTRLATFPDYLLLHLKKFTLRQNWVSVKLDVAVEMPEEIDLAALKAMGPLPGEEQLPEMQGSPPPVTLDENIIQQLVGMGFHIEACKKAVFYTQNSGSLEAAVQWLMDHFGDFDFEEKFVLPGTDRSAVSTSSMEVDEEGIQTIMGMGFTRAQAVKALRATGNSVERAADWIFSHLEELDAVEEESAEKQQGGSKEPPSDKEGSRYRLLAFISHMGTSTMVGHYVCHILRDGHWVIFNDNKVALSENPPKELGYLYLYEKI</sequence>
<evidence type="ECO:0000256" key="7">
    <source>
        <dbReference type="ARBA" id="ARBA00022786"/>
    </source>
</evidence>
<dbReference type="InterPro" id="IPR001607">
    <property type="entry name" value="Znf_UBP"/>
</dbReference>
<evidence type="ECO:0000256" key="6">
    <source>
        <dbReference type="ARBA" id="ARBA00022771"/>
    </source>
</evidence>
<keyword evidence="9 11" id="KW-0788">Thiol protease</keyword>
<proteinExistence type="inferred from homology"/>
<evidence type="ECO:0000256" key="16">
    <source>
        <dbReference type="SAM" id="MobiDB-lite"/>
    </source>
</evidence>
<dbReference type="SUPFAM" id="SSF46934">
    <property type="entry name" value="UBA-like"/>
    <property type="match status" value="1"/>
</dbReference>
<evidence type="ECO:0000256" key="4">
    <source>
        <dbReference type="ARBA" id="ARBA00022723"/>
    </source>
</evidence>
<evidence type="ECO:0000256" key="13">
    <source>
        <dbReference type="PIRSR" id="PIRSR016308-3"/>
    </source>
</evidence>
<evidence type="ECO:0000256" key="1">
    <source>
        <dbReference type="ARBA" id="ARBA00000707"/>
    </source>
</evidence>
<feature type="binding site" evidence="13">
    <location>
        <position position="227"/>
    </location>
    <ligand>
        <name>Zn(2+)</name>
        <dbReference type="ChEBI" id="CHEBI:29105"/>
    </ligand>
</feature>
<dbReference type="GO" id="GO:0016579">
    <property type="term" value="P:protein deubiquitination"/>
    <property type="evidence" value="ECO:0007669"/>
    <property type="project" value="InterPro"/>
</dbReference>
<dbReference type="SUPFAM" id="SSF57850">
    <property type="entry name" value="RING/U-box"/>
    <property type="match status" value="1"/>
</dbReference>
<feature type="domain" description="UBA" evidence="17">
    <location>
        <begin position="684"/>
        <end position="724"/>
    </location>
</feature>
<feature type="binding site" evidence="13">
    <location>
        <position position="214"/>
    </location>
    <ligand>
        <name>Zn(2+)</name>
        <dbReference type="ChEBI" id="CHEBI:29105"/>
    </ligand>
</feature>
<feature type="binding site" evidence="13">
    <location>
        <position position="197"/>
    </location>
    <ligand>
        <name>Zn(2+)</name>
        <dbReference type="ChEBI" id="CHEBI:29105"/>
    </ligand>
</feature>
<dbReference type="PROSITE" id="PS00972">
    <property type="entry name" value="USP_1"/>
    <property type="match status" value="1"/>
</dbReference>
<dbReference type="InterPro" id="IPR016652">
    <property type="entry name" value="Ubiquitinyl_hydrolase"/>
</dbReference>
<dbReference type="PANTHER" id="PTHR21646:SF10">
    <property type="entry name" value="UBIQUITIN CARBOXYL-TERMINAL HYDROLASE 14"/>
    <property type="match status" value="1"/>
</dbReference>
<evidence type="ECO:0000256" key="15">
    <source>
        <dbReference type="RuleBase" id="RU366025"/>
    </source>
</evidence>
<dbReference type="InterPro" id="IPR015940">
    <property type="entry name" value="UBA"/>
</dbReference>
<dbReference type="InterPro" id="IPR028889">
    <property type="entry name" value="USP"/>
</dbReference>
<keyword evidence="5" id="KW-0677">Repeat</keyword>
<dbReference type="GO" id="GO:0008270">
    <property type="term" value="F:zinc ion binding"/>
    <property type="evidence" value="ECO:0007669"/>
    <property type="project" value="UniProtKB-UniRule"/>
</dbReference>
<evidence type="ECO:0000256" key="12">
    <source>
        <dbReference type="PIRSR" id="PIRSR016308-1"/>
    </source>
</evidence>
<organism evidence="20 21">
    <name type="scientific">Ladona fulva</name>
    <name type="common">Scarce chaser dragonfly</name>
    <name type="synonym">Libellula fulva</name>
    <dbReference type="NCBI Taxonomy" id="123851"/>
    <lineage>
        <taxon>Eukaryota</taxon>
        <taxon>Metazoa</taxon>
        <taxon>Ecdysozoa</taxon>
        <taxon>Arthropoda</taxon>
        <taxon>Hexapoda</taxon>
        <taxon>Insecta</taxon>
        <taxon>Pterygota</taxon>
        <taxon>Palaeoptera</taxon>
        <taxon>Odonata</taxon>
        <taxon>Epiprocta</taxon>
        <taxon>Anisoptera</taxon>
        <taxon>Libelluloidea</taxon>
        <taxon>Libellulidae</taxon>
        <taxon>Ladona</taxon>
    </lineage>
</organism>
<evidence type="ECO:0000259" key="18">
    <source>
        <dbReference type="PROSITE" id="PS50235"/>
    </source>
</evidence>
<dbReference type="InterPro" id="IPR050185">
    <property type="entry name" value="Ub_carboxyl-term_hydrolase"/>
</dbReference>
<evidence type="ECO:0000256" key="10">
    <source>
        <dbReference type="ARBA" id="ARBA00022833"/>
    </source>
</evidence>
<feature type="active site" description="Nucleophile" evidence="12">
    <location>
        <position position="331"/>
    </location>
</feature>
<dbReference type="InterPro" id="IPR018200">
    <property type="entry name" value="USP_CS"/>
</dbReference>
<evidence type="ECO:0000259" key="17">
    <source>
        <dbReference type="PROSITE" id="PS50030"/>
    </source>
</evidence>
<protein>
    <recommendedName>
        <fullName evidence="11 15">Ubiquitin carboxyl-terminal hydrolase</fullName>
        <ecNumber evidence="11 15">3.4.19.12</ecNumber>
    </recommendedName>
</protein>
<reference evidence="20" key="1">
    <citation type="submission" date="2013-04" db="EMBL/GenBank/DDBJ databases">
        <authorList>
            <person name="Qu J."/>
            <person name="Murali S.C."/>
            <person name="Bandaranaike D."/>
            <person name="Bellair M."/>
            <person name="Blankenburg K."/>
            <person name="Chao H."/>
            <person name="Dinh H."/>
            <person name="Doddapaneni H."/>
            <person name="Downs B."/>
            <person name="Dugan-Rocha S."/>
            <person name="Elkadiri S."/>
            <person name="Gnanaolivu R.D."/>
            <person name="Hernandez B."/>
            <person name="Javaid M."/>
            <person name="Jayaseelan J.C."/>
            <person name="Lee S."/>
            <person name="Li M."/>
            <person name="Ming W."/>
            <person name="Munidasa M."/>
            <person name="Muniz J."/>
            <person name="Nguyen L."/>
            <person name="Ongeri F."/>
            <person name="Osuji N."/>
            <person name="Pu L.-L."/>
            <person name="Puazo M."/>
            <person name="Qu C."/>
            <person name="Quiroz J."/>
            <person name="Raj R."/>
            <person name="Weissenberger G."/>
            <person name="Xin Y."/>
            <person name="Zou X."/>
            <person name="Han Y."/>
            <person name="Richards S."/>
            <person name="Worley K."/>
            <person name="Muzny D."/>
            <person name="Gibbs R."/>
        </authorList>
    </citation>
    <scope>NUCLEOTIDE SEQUENCE</scope>
    <source>
        <strain evidence="20">Sampled in the wild</strain>
    </source>
</reference>
<accession>A0A8K0P0Z9</accession>
<evidence type="ECO:0000256" key="2">
    <source>
        <dbReference type="ARBA" id="ARBA00009085"/>
    </source>
</evidence>
<dbReference type="OrthoDB" id="361536at2759"/>
<dbReference type="PROSITE" id="PS50235">
    <property type="entry name" value="USP_3"/>
    <property type="match status" value="1"/>
</dbReference>
<dbReference type="Gene3D" id="3.30.40.10">
    <property type="entry name" value="Zinc/RING finger domain, C3HC4 (zinc finger)"/>
    <property type="match status" value="2"/>
</dbReference>
<evidence type="ECO:0000259" key="19">
    <source>
        <dbReference type="PROSITE" id="PS50271"/>
    </source>
</evidence>
<feature type="binding site" evidence="13">
    <location>
        <position position="194"/>
    </location>
    <ligand>
        <name>Zn(2+)</name>
        <dbReference type="ChEBI" id="CHEBI:29105"/>
    </ligand>
</feature>
<feature type="region of interest" description="Disordered" evidence="16">
    <location>
        <begin position="732"/>
        <end position="751"/>
    </location>
</feature>
<evidence type="ECO:0000256" key="9">
    <source>
        <dbReference type="ARBA" id="ARBA00022807"/>
    </source>
</evidence>
<dbReference type="CDD" id="cd14294">
    <property type="entry name" value="UBA1_UBP5_like"/>
    <property type="match status" value="1"/>
</dbReference>
<dbReference type="Pfam" id="PF00443">
    <property type="entry name" value="UCH"/>
    <property type="match status" value="1"/>
</dbReference>
<dbReference type="Pfam" id="PF02148">
    <property type="entry name" value="zf-UBP"/>
    <property type="match status" value="1"/>
</dbReference>
<dbReference type="Gene3D" id="3.90.70.10">
    <property type="entry name" value="Cysteine proteinases"/>
    <property type="match status" value="1"/>
</dbReference>
<keyword evidence="6 14" id="KW-0863">Zinc-finger</keyword>
<dbReference type="PIRSF" id="PIRSF016308">
    <property type="entry name" value="UBP"/>
    <property type="match status" value="1"/>
</dbReference>
<dbReference type="FunFam" id="1.10.8.10:FF:000003">
    <property type="entry name" value="UV excision repair protein RAD23 homolog"/>
    <property type="match status" value="1"/>
</dbReference>